<dbReference type="RefSeq" id="WP_006013448.1">
    <property type="nucleotide sequence ID" value="NZ_BAEQ01000050.1"/>
</dbReference>
<evidence type="ECO:0000313" key="2">
    <source>
        <dbReference type="EMBL" id="GAC29904.1"/>
    </source>
</evidence>
<organism evidence="2 3">
    <name type="scientific">Brumicola pallidula DSM 14239 = ACAM 615</name>
    <dbReference type="NCBI Taxonomy" id="1121922"/>
    <lineage>
        <taxon>Bacteria</taxon>
        <taxon>Pseudomonadati</taxon>
        <taxon>Pseudomonadota</taxon>
        <taxon>Gammaproteobacteria</taxon>
        <taxon>Alteromonadales</taxon>
        <taxon>Alteromonadaceae</taxon>
        <taxon>Brumicola</taxon>
    </lineage>
</organism>
<evidence type="ECO:0000313" key="3">
    <source>
        <dbReference type="Proteomes" id="UP000006251"/>
    </source>
</evidence>
<accession>K6YAY5</accession>
<reference evidence="3" key="1">
    <citation type="journal article" date="2014" name="Environ. Microbiol.">
        <title>Comparative genomics of the marine bacterial genus Glaciecola reveals the high degree of genomic diversity and genomic characteristic for cold adaptation.</title>
        <authorList>
            <person name="Qin Q.L."/>
            <person name="Xie B.B."/>
            <person name="Yu Y."/>
            <person name="Shu Y.L."/>
            <person name="Rong J.C."/>
            <person name="Zhang Y.J."/>
            <person name="Zhao D.L."/>
            <person name="Chen X.L."/>
            <person name="Zhang X.Y."/>
            <person name="Chen B."/>
            <person name="Zhou B.C."/>
            <person name="Zhang Y.Z."/>
        </authorList>
    </citation>
    <scope>NUCLEOTIDE SEQUENCE [LARGE SCALE GENOMIC DNA]</scope>
    <source>
        <strain evidence="3">ACAM 615</strain>
    </source>
</reference>
<dbReference type="Pfam" id="PF11399">
    <property type="entry name" value="DUF3192"/>
    <property type="match status" value="1"/>
</dbReference>
<dbReference type="PROSITE" id="PS51257">
    <property type="entry name" value="PROKAR_LIPOPROTEIN"/>
    <property type="match status" value="1"/>
</dbReference>
<dbReference type="EMBL" id="BAEQ01000050">
    <property type="protein sequence ID" value="GAC29904.1"/>
    <property type="molecule type" value="Genomic_DNA"/>
</dbReference>
<feature type="chain" id="PRO_5003897279" description="Lipoprotein" evidence="1">
    <location>
        <begin position="23"/>
        <end position="125"/>
    </location>
</feature>
<protein>
    <recommendedName>
        <fullName evidence="4">Lipoprotein</fullName>
    </recommendedName>
</protein>
<name>K6YAY5_9ALTE</name>
<keyword evidence="3" id="KW-1185">Reference proteome</keyword>
<dbReference type="AlphaFoldDB" id="K6YAY5"/>
<comment type="caution">
    <text evidence="2">The sequence shown here is derived from an EMBL/GenBank/DDBJ whole genome shotgun (WGS) entry which is preliminary data.</text>
</comment>
<evidence type="ECO:0000256" key="1">
    <source>
        <dbReference type="SAM" id="SignalP"/>
    </source>
</evidence>
<keyword evidence="1" id="KW-0732">Signal</keyword>
<dbReference type="Proteomes" id="UP000006251">
    <property type="component" value="Unassembled WGS sequence"/>
</dbReference>
<gene>
    <name evidence="2" type="ORF">GPAL_3053</name>
</gene>
<dbReference type="OrthoDB" id="6399368at2"/>
<proteinExistence type="predicted"/>
<sequence>MKALLLTSLFAGTMLLSGCVISVDKSDEDGYHLSSGVNWKKHEAKNRQFISDVSPGVSKMSVVDTLGPADFNEMVSSDGDAVQVLYYRTQRIDDDGVTTKNECTPLVFINNELVGWGELSLSKYL</sequence>
<evidence type="ECO:0008006" key="4">
    <source>
        <dbReference type="Google" id="ProtNLM"/>
    </source>
</evidence>
<dbReference type="InterPro" id="IPR021534">
    <property type="entry name" value="DUF3192"/>
</dbReference>
<dbReference type="STRING" id="1121922.GCA_000428905_00525"/>
<feature type="signal peptide" evidence="1">
    <location>
        <begin position="1"/>
        <end position="22"/>
    </location>
</feature>